<gene>
    <name evidence="10" type="ORF">METZ01_LOCUS6369</name>
</gene>
<keyword evidence="2" id="KW-1003">Cell membrane</keyword>
<dbReference type="GO" id="GO:0005886">
    <property type="term" value="C:plasma membrane"/>
    <property type="evidence" value="ECO:0007669"/>
    <property type="project" value="UniProtKB-SubCell"/>
</dbReference>
<evidence type="ECO:0000256" key="5">
    <source>
        <dbReference type="ARBA" id="ARBA00023136"/>
    </source>
</evidence>
<feature type="transmembrane region" description="Helical" evidence="7">
    <location>
        <begin position="288"/>
        <end position="313"/>
    </location>
</feature>
<protein>
    <recommendedName>
        <fullName evidence="11">ABC3 transporter permease protein domain-containing protein</fullName>
    </recommendedName>
</protein>
<name>A0A381NG20_9ZZZZ</name>
<feature type="transmembrane region" description="Helical" evidence="7">
    <location>
        <begin position="334"/>
        <end position="359"/>
    </location>
</feature>
<dbReference type="InterPro" id="IPR050250">
    <property type="entry name" value="Macrolide_Exporter_MacB"/>
</dbReference>
<comment type="similarity">
    <text evidence="6">Belongs to the ABC-4 integral membrane protein family.</text>
</comment>
<keyword evidence="4 7" id="KW-1133">Transmembrane helix</keyword>
<dbReference type="InterPro" id="IPR025857">
    <property type="entry name" value="MacB_PCD"/>
</dbReference>
<feature type="transmembrane region" description="Helical" evidence="7">
    <location>
        <begin position="379"/>
        <end position="397"/>
    </location>
</feature>
<evidence type="ECO:0000256" key="3">
    <source>
        <dbReference type="ARBA" id="ARBA00022692"/>
    </source>
</evidence>
<feature type="transmembrane region" description="Helical" evidence="7">
    <location>
        <begin position="20"/>
        <end position="42"/>
    </location>
</feature>
<evidence type="ECO:0000256" key="1">
    <source>
        <dbReference type="ARBA" id="ARBA00004651"/>
    </source>
</evidence>
<organism evidence="10">
    <name type="scientific">marine metagenome</name>
    <dbReference type="NCBI Taxonomy" id="408172"/>
    <lineage>
        <taxon>unclassified sequences</taxon>
        <taxon>metagenomes</taxon>
        <taxon>ecological metagenomes</taxon>
    </lineage>
</organism>
<accession>A0A381NG20</accession>
<evidence type="ECO:0000259" key="8">
    <source>
        <dbReference type="Pfam" id="PF02687"/>
    </source>
</evidence>
<sequence length="414" mass="45153">MLLIFEIIKVAMSAISTNVLRSVLTTLGIVIGVGAVITMVSLGEGAQVQVEQQINNMGTSVLTIRPGQEFSHGVSRGDTQMSIEDAEALRNETRGFLKISPELQSRMQVTYLRWNSNNQVMGVWPDYFDMYDHGLIAGRYFTEGEVRGRRRVAVLGYTIPEQLGEIPADSSQYSLAAELLVGKTIQVRGIPFEVVGVLEEKGDAMWLRPDDQIFIPQSTAQYRVMGGRDRLGSIYASTETPEEMNQAIAEIDRIMRREHRILPGEDADFSIRNSTDLLETFNATAQTFTLLLAGIAGISLLVGGIGIMNIMLVSVTERTREIGIRKALGATRGAIMTQFVVEASTLCVLGGLLGVGMGYGAAEMTTRLAGLDTVVSPQIVAISLAISAFIGLFFGIWPARRAAILDPIDALRYE</sequence>
<evidence type="ECO:0000256" key="6">
    <source>
        <dbReference type="ARBA" id="ARBA00038076"/>
    </source>
</evidence>
<evidence type="ECO:0000256" key="4">
    <source>
        <dbReference type="ARBA" id="ARBA00022989"/>
    </source>
</evidence>
<dbReference type="PANTHER" id="PTHR30572:SF4">
    <property type="entry name" value="ABC TRANSPORTER PERMEASE YTRF"/>
    <property type="match status" value="1"/>
</dbReference>
<comment type="subcellular location">
    <subcellularLocation>
        <location evidence="1">Cell membrane</location>
        <topology evidence="1">Multi-pass membrane protein</topology>
    </subcellularLocation>
</comment>
<keyword evidence="5 7" id="KW-0472">Membrane</keyword>
<evidence type="ECO:0008006" key="11">
    <source>
        <dbReference type="Google" id="ProtNLM"/>
    </source>
</evidence>
<dbReference type="InterPro" id="IPR003838">
    <property type="entry name" value="ABC3_permease_C"/>
</dbReference>
<reference evidence="10" key="1">
    <citation type="submission" date="2018-05" db="EMBL/GenBank/DDBJ databases">
        <authorList>
            <person name="Lanie J.A."/>
            <person name="Ng W.-L."/>
            <person name="Kazmierczak K.M."/>
            <person name="Andrzejewski T.M."/>
            <person name="Davidsen T.M."/>
            <person name="Wayne K.J."/>
            <person name="Tettelin H."/>
            <person name="Glass J.I."/>
            <person name="Rusch D."/>
            <person name="Podicherti R."/>
            <person name="Tsui H.-C.T."/>
            <person name="Winkler M.E."/>
        </authorList>
    </citation>
    <scope>NUCLEOTIDE SEQUENCE</scope>
</reference>
<proteinExistence type="inferred from homology"/>
<feature type="domain" description="ABC3 transporter permease C-terminal" evidence="8">
    <location>
        <begin position="295"/>
        <end position="405"/>
    </location>
</feature>
<keyword evidence="3 7" id="KW-0812">Transmembrane</keyword>
<dbReference type="EMBL" id="UINC01000333">
    <property type="protein sequence ID" value="SUZ53515.1"/>
    <property type="molecule type" value="Genomic_DNA"/>
</dbReference>
<feature type="domain" description="MacB-like periplasmic core" evidence="9">
    <location>
        <begin position="22"/>
        <end position="253"/>
    </location>
</feature>
<evidence type="ECO:0000256" key="2">
    <source>
        <dbReference type="ARBA" id="ARBA00022475"/>
    </source>
</evidence>
<dbReference type="PANTHER" id="PTHR30572">
    <property type="entry name" value="MEMBRANE COMPONENT OF TRANSPORTER-RELATED"/>
    <property type="match status" value="1"/>
</dbReference>
<dbReference type="Pfam" id="PF02687">
    <property type="entry name" value="FtsX"/>
    <property type="match status" value="1"/>
</dbReference>
<dbReference type="GO" id="GO:0022857">
    <property type="term" value="F:transmembrane transporter activity"/>
    <property type="evidence" value="ECO:0007669"/>
    <property type="project" value="TreeGrafter"/>
</dbReference>
<evidence type="ECO:0000256" key="7">
    <source>
        <dbReference type="SAM" id="Phobius"/>
    </source>
</evidence>
<evidence type="ECO:0000259" key="9">
    <source>
        <dbReference type="Pfam" id="PF12704"/>
    </source>
</evidence>
<dbReference type="AlphaFoldDB" id="A0A381NG20"/>
<dbReference type="Pfam" id="PF12704">
    <property type="entry name" value="MacB_PCD"/>
    <property type="match status" value="1"/>
</dbReference>
<evidence type="ECO:0000313" key="10">
    <source>
        <dbReference type="EMBL" id="SUZ53515.1"/>
    </source>
</evidence>